<reference evidence="1 2" key="1">
    <citation type="submission" date="2020-08" db="EMBL/GenBank/DDBJ databases">
        <title>Genomic Encyclopedia of Type Strains, Phase IV (KMG-IV): sequencing the most valuable type-strain genomes for metagenomic binning, comparative biology and taxonomic classification.</title>
        <authorList>
            <person name="Goeker M."/>
        </authorList>
    </citation>
    <scope>NUCLEOTIDE SEQUENCE [LARGE SCALE GENOMIC DNA]</scope>
    <source>
        <strain evidence="1 2">DSM 22548</strain>
    </source>
</reference>
<dbReference type="EMBL" id="JACICA010000002">
    <property type="protein sequence ID" value="MBB3702035.1"/>
    <property type="molecule type" value="Genomic_DNA"/>
</dbReference>
<organism evidence="1 2">
    <name type="scientific">Alloprevotella rava</name>
    <dbReference type="NCBI Taxonomy" id="671218"/>
    <lineage>
        <taxon>Bacteria</taxon>
        <taxon>Pseudomonadati</taxon>
        <taxon>Bacteroidota</taxon>
        <taxon>Bacteroidia</taxon>
        <taxon>Bacteroidales</taxon>
        <taxon>Prevotellaceae</taxon>
        <taxon>Alloprevotella</taxon>
    </lineage>
</organism>
<dbReference type="AlphaFoldDB" id="A0A7W5XXC5"/>
<protein>
    <submittedName>
        <fullName evidence="1">Uncharacterized protein</fullName>
    </submittedName>
</protein>
<evidence type="ECO:0000313" key="1">
    <source>
        <dbReference type="EMBL" id="MBB3702035.1"/>
    </source>
</evidence>
<comment type="caution">
    <text evidence="1">The sequence shown here is derived from an EMBL/GenBank/DDBJ whole genome shotgun (WGS) entry which is preliminary data.</text>
</comment>
<name>A0A7W5XXC5_9BACT</name>
<evidence type="ECO:0000313" key="2">
    <source>
        <dbReference type="Proteomes" id="UP000541425"/>
    </source>
</evidence>
<sequence length="77" mass="8750">MLHFSSELKIRKRQLFITTSRKNTPHNTLILNTIKEVVNILIAFENTIRLSADILIASADTIRIFTNGSICSFSPNF</sequence>
<gene>
    <name evidence="1" type="ORF">FHS60_000488</name>
</gene>
<proteinExistence type="predicted"/>
<dbReference type="Proteomes" id="UP000541425">
    <property type="component" value="Unassembled WGS sequence"/>
</dbReference>
<accession>A0A7W5XXC5</accession>